<dbReference type="InterPro" id="IPR051402">
    <property type="entry name" value="KPR-Related"/>
</dbReference>
<proteinExistence type="inferred from homology"/>
<feature type="domain" description="Ketopantoate reductase C-terminal" evidence="5">
    <location>
        <begin position="219"/>
        <end position="344"/>
    </location>
</feature>
<evidence type="ECO:0000256" key="2">
    <source>
        <dbReference type="ARBA" id="ARBA00022857"/>
    </source>
</evidence>
<protein>
    <recommendedName>
        <fullName evidence="8">2-dehydropantoate 2-reductase</fullName>
    </recommendedName>
</protein>
<dbReference type="InParanoid" id="A0A067NA03"/>
<dbReference type="Pfam" id="PF08546">
    <property type="entry name" value="ApbA_C"/>
    <property type="match status" value="1"/>
</dbReference>
<keyword evidence="2" id="KW-0521">NADP</keyword>
<keyword evidence="3" id="KW-0560">Oxidoreductase</keyword>
<evidence type="ECO:0000256" key="3">
    <source>
        <dbReference type="ARBA" id="ARBA00023002"/>
    </source>
</evidence>
<dbReference type="PANTHER" id="PTHR21708:SF26">
    <property type="entry name" value="2-DEHYDROPANTOATE 2-REDUCTASE"/>
    <property type="match status" value="1"/>
</dbReference>
<dbReference type="Pfam" id="PF02558">
    <property type="entry name" value="ApbA"/>
    <property type="match status" value="1"/>
</dbReference>
<dbReference type="FunCoup" id="A0A067NA03">
    <property type="interactions" value="266"/>
</dbReference>
<dbReference type="FunFam" id="1.10.1040.10:FF:000017">
    <property type="entry name" value="2-dehydropantoate 2-reductase"/>
    <property type="match status" value="1"/>
</dbReference>
<evidence type="ECO:0000259" key="5">
    <source>
        <dbReference type="Pfam" id="PF08546"/>
    </source>
</evidence>
<dbReference type="FunFam" id="3.40.50.720:FF:000609">
    <property type="entry name" value="2-dehydropantoate 2-reductase"/>
    <property type="match status" value="1"/>
</dbReference>
<dbReference type="InterPro" id="IPR013752">
    <property type="entry name" value="KPA_reductase"/>
</dbReference>
<evidence type="ECO:0000313" key="6">
    <source>
        <dbReference type="EMBL" id="KDQ20626.1"/>
    </source>
</evidence>
<dbReference type="STRING" id="930990.A0A067NA03"/>
<dbReference type="GO" id="GO:0015940">
    <property type="term" value="P:pantothenate biosynthetic process"/>
    <property type="evidence" value="ECO:0007669"/>
    <property type="project" value="InterPro"/>
</dbReference>
<dbReference type="GO" id="GO:0005737">
    <property type="term" value="C:cytoplasm"/>
    <property type="evidence" value="ECO:0007669"/>
    <property type="project" value="TreeGrafter"/>
</dbReference>
<evidence type="ECO:0008006" key="8">
    <source>
        <dbReference type="Google" id="ProtNLM"/>
    </source>
</evidence>
<dbReference type="InterPro" id="IPR013328">
    <property type="entry name" value="6PGD_dom2"/>
</dbReference>
<evidence type="ECO:0000259" key="4">
    <source>
        <dbReference type="Pfam" id="PF02558"/>
    </source>
</evidence>
<dbReference type="OrthoDB" id="3609at2759"/>
<dbReference type="PANTHER" id="PTHR21708">
    <property type="entry name" value="PROBABLE 2-DEHYDROPANTOATE 2-REDUCTASE"/>
    <property type="match status" value="1"/>
</dbReference>
<dbReference type="Gene3D" id="3.40.50.720">
    <property type="entry name" value="NAD(P)-binding Rossmann-like Domain"/>
    <property type="match status" value="1"/>
</dbReference>
<dbReference type="GO" id="GO:0008677">
    <property type="term" value="F:2-dehydropantoate 2-reductase activity"/>
    <property type="evidence" value="ECO:0007669"/>
    <property type="project" value="InterPro"/>
</dbReference>
<dbReference type="InterPro" id="IPR003710">
    <property type="entry name" value="ApbA"/>
</dbReference>
<dbReference type="HOGENOM" id="CLU_031468_2_0_1"/>
<keyword evidence="7" id="KW-1185">Reference proteome</keyword>
<comment type="similarity">
    <text evidence="1">Belongs to the ketopantoate reductase family.</text>
</comment>
<sequence>MAVTSASRSPVRVLIVGAGAVGCFYGSRLHRPDADTGEHVLVSLVCRSNYAAIVERRGVEMRTRAYGDYLFSPEFVFPSIAAASEKGIRWDYVVVTTKALPDLGDDSSVVSPVATPQTSIVLIQNGVGVEEPYRRRFGADVQILSAVTVVSAEQISPGIVVQNRWTRIHVGPFVKGRWDQSGTVIGENGPDHLAAKRFVQMLKDGGVGDAEACTEQQLQVIRWHKIAINGSMNPSAVLSNGTPNAEMTEDDELRHHLRQCMEEVFRGASAVLGIPFPPAGLATADKLLKSIGRNTGARPSMLVDWEHGSRMELEVILGNPIRMARERGVEMPRLEAMYGLLKMAQKRRDEKVRDNKERHLQTKL</sequence>
<dbReference type="Proteomes" id="UP000027195">
    <property type="component" value="Unassembled WGS sequence"/>
</dbReference>
<dbReference type="Gene3D" id="1.10.1040.10">
    <property type="entry name" value="N-(1-d-carboxylethyl)-l-norvaline Dehydrogenase, domain 2"/>
    <property type="match status" value="1"/>
</dbReference>
<dbReference type="SUPFAM" id="SSF48179">
    <property type="entry name" value="6-phosphogluconate dehydrogenase C-terminal domain-like"/>
    <property type="match status" value="1"/>
</dbReference>
<name>A0A067NA03_BOTB1</name>
<dbReference type="NCBIfam" id="TIGR00745">
    <property type="entry name" value="apbA_panE"/>
    <property type="match status" value="1"/>
</dbReference>
<dbReference type="EMBL" id="KL198017">
    <property type="protein sequence ID" value="KDQ20626.1"/>
    <property type="molecule type" value="Genomic_DNA"/>
</dbReference>
<accession>A0A067NA03</accession>
<gene>
    <name evidence="6" type="ORF">BOTBODRAFT_151409</name>
</gene>
<evidence type="ECO:0000256" key="1">
    <source>
        <dbReference type="ARBA" id="ARBA00007870"/>
    </source>
</evidence>
<feature type="domain" description="Ketopantoate reductase N-terminal" evidence="4">
    <location>
        <begin position="13"/>
        <end position="173"/>
    </location>
</feature>
<reference evidence="7" key="1">
    <citation type="journal article" date="2014" name="Proc. Natl. Acad. Sci. U.S.A.">
        <title>Extensive sampling of basidiomycete genomes demonstrates inadequacy of the white-rot/brown-rot paradigm for wood decay fungi.</title>
        <authorList>
            <person name="Riley R."/>
            <person name="Salamov A.A."/>
            <person name="Brown D.W."/>
            <person name="Nagy L.G."/>
            <person name="Floudas D."/>
            <person name="Held B.W."/>
            <person name="Levasseur A."/>
            <person name="Lombard V."/>
            <person name="Morin E."/>
            <person name="Otillar R."/>
            <person name="Lindquist E.A."/>
            <person name="Sun H."/>
            <person name="LaButti K.M."/>
            <person name="Schmutz J."/>
            <person name="Jabbour D."/>
            <person name="Luo H."/>
            <person name="Baker S.E."/>
            <person name="Pisabarro A.G."/>
            <person name="Walton J.D."/>
            <person name="Blanchette R.A."/>
            <person name="Henrissat B."/>
            <person name="Martin F."/>
            <person name="Cullen D."/>
            <person name="Hibbett D.S."/>
            <person name="Grigoriev I.V."/>
        </authorList>
    </citation>
    <scope>NUCLEOTIDE SEQUENCE [LARGE SCALE GENOMIC DNA]</scope>
    <source>
        <strain evidence="7">FD-172 SS1</strain>
    </source>
</reference>
<evidence type="ECO:0000313" key="7">
    <source>
        <dbReference type="Proteomes" id="UP000027195"/>
    </source>
</evidence>
<dbReference type="AlphaFoldDB" id="A0A067NA03"/>
<organism evidence="6 7">
    <name type="scientific">Botryobasidium botryosum (strain FD-172 SS1)</name>
    <dbReference type="NCBI Taxonomy" id="930990"/>
    <lineage>
        <taxon>Eukaryota</taxon>
        <taxon>Fungi</taxon>
        <taxon>Dikarya</taxon>
        <taxon>Basidiomycota</taxon>
        <taxon>Agaricomycotina</taxon>
        <taxon>Agaricomycetes</taxon>
        <taxon>Cantharellales</taxon>
        <taxon>Botryobasidiaceae</taxon>
        <taxon>Botryobasidium</taxon>
    </lineage>
</organism>
<dbReference type="InterPro" id="IPR013332">
    <property type="entry name" value="KPR_N"/>
</dbReference>
<dbReference type="InterPro" id="IPR008927">
    <property type="entry name" value="6-PGluconate_DH-like_C_sf"/>
</dbReference>